<accession>A0A0G0DFF2</accession>
<name>A0A0G0DFF2_9BACT</name>
<dbReference type="AlphaFoldDB" id="A0A0G0DFF2"/>
<gene>
    <name evidence="1" type="ORF">UR96_C0020G0004</name>
</gene>
<proteinExistence type="predicted"/>
<evidence type="ECO:0000313" key="2">
    <source>
        <dbReference type="Proteomes" id="UP000034140"/>
    </source>
</evidence>
<reference evidence="1 2" key="1">
    <citation type="journal article" date="2015" name="Nature">
        <title>rRNA introns, odd ribosomes, and small enigmatic genomes across a large radiation of phyla.</title>
        <authorList>
            <person name="Brown C.T."/>
            <person name="Hug L.A."/>
            <person name="Thomas B.C."/>
            <person name="Sharon I."/>
            <person name="Castelle C.J."/>
            <person name="Singh A."/>
            <person name="Wilkins M.J."/>
            <person name="Williams K.H."/>
            <person name="Banfield J.F."/>
        </authorList>
    </citation>
    <scope>NUCLEOTIDE SEQUENCE [LARGE SCALE GENOMIC DNA]</scope>
</reference>
<protein>
    <submittedName>
        <fullName evidence="1">Uncharacterized protein</fullName>
    </submittedName>
</protein>
<dbReference type="EMBL" id="LBRE01000020">
    <property type="protein sequence ID" value="KKP92128.1"/>
    <property type="molecule type" value="Genomic_DNA"/>
</dbReference>
<sequence length="159" mass="18587">MYTDIKENENIGEVHDFLQTHNAIDVLATSYEVVYPLISLCTVERKDFGEIFGQYDDESGLHFEYTISRNHTPYVIFVLSTPYEQGYIEPTEEFKQKVLKGTGEKEIDPKQMILAWRQITFHKEKGIEIDQHVSTTVMYKGLPIGVTQYNDRHPRAYYL</sequence>
<dbReference type="Proteomes" id="UP000034140">
    <property type="component" value="Unassembled WGS sequence"/>
</dbReference>
<comment type="caution">
    <text evidence="1">The sequence shown here is derived from an EMBL/GenBank/DDBJ whole genome shotgun (WGS) entry which is preliminary data.</text>
</comment>
<evidence type="ECO:0000313" key="1">
    <source>
        <dbReference type="EMBL" id="KKP92128.1"/>
    </source>
</evidence>
<organism evidence="1 2">
    <name type="scientific">candidate division WS6 bacterium GW2011_GWC1_36_11</name>
    <dbReference type="NCBI Taxonomy" id="1619090"/>
    <lineage>
        <taxon>Bacteria</taxon>
        <taxon>Candidatus Dojkabacteria</taxon>
    </lineage>
</organism>